<dbReference type="HOGENOM" id="CLU_2028353_0_0_1"/>
<accession>F2PNI3</accession>
<dbReference type="AlphaFoldDB" id="F2PNI3"/>
<keyword evidence="3" id="KW-1185">Reference proteome</keyword>
<dbReference type="EMBL" id="DS995727">
    <property type="protein sequence ID" value="EGE03451.1"/>
    <property type="molecule type" value="Genomic_DNA"/>
</dbReference>
<sequence>MDDGNTVIIKTNILRSDKDDEWYMYGFAMSKNVWDLVKLDLEGTSPSFQSLRKSQNHQQRKLKASRSFQDEYVAQEGGTTSDYEETRQRTALPRHFQSLEGTRLSNGAGEKESSKGQMEVAL</sequence>
<name>F2PNI3_TRIEC</name>
<protein>
    <submittedName>
        <fullName evidence="2">Uncharacterized protein</fullName>
    </submittedName>
</protein>
<feature type="compositionally biased region" description="Basic residues" evidence="1">
    <location>
        <begin position="54"/>
        <end position="64"/>
    </location>
</feature>
<feature type="region of interest" description="Disordered" evidence="1">
    <location>
        <begin position="48"/>
        <end position="122"/>
    </location>
</feature>
<proteinExistence type="predicted"/>
<reference evidence="3" key="1">
    <citation type="journal article" date="2012" name="MBio">
        <title>Comparative genome analysis of Trichophyton rubrum and related dermatophytes reveals candidate genes involved in infection.</title>
        <authorList>
            <person name="Martinez D.A."/>
            <person name="Oliver B.G."/>
            <person name="Graeser Y."/>
            <person name="Goldberg J.M."/>
            <person name="Li W."/>
            <person name="Martinez-Rossi N.M."/>
            <person name="Monod M."/>
            <person name="Shelest E."/>
            <person name="Barton R.C."/>
            <person name="Birch E."/>
            <person name="Brakhage A.A."/>
            <person name="Chen Z."/>
            <person name="Gurr S.J."/>
            <person name="Heiman D."/>
            <person name="Heitman J."/>
            <person name="Kosti I."/>
            <person name="Rossi A."/>
            <person name="Saif S."/>
            <person name="Samalova M."/>
            <person name="Saunders C.W."/>
            <person name="Shea T."/>
            <person name="Summerbell R.C."/>
            <person name="Xu J."/>
            <person name="Young S."/>
            <person name="Zeng Q."/>
            <person name="Birren B.W."/>
            <person name="Cuomo C.A."/>
            <person name="White T.C."/>
        </authorList>
    </citation>
    <scope>NUCLEOTIDE SEQUENCE [LARGE SCALE GENOMIC DNA]</scope>
    <source>
        <strain evidence="3">ATCC MYA-4606 / CBS 127.97</strain>
    </source>
</reference>
<organism evidence="2 3">
    <name type="scientific">Trichophyton equinum (strain ATCC MYA-4606 / CBS 127.97)</name>
    <name type="common">Horse ringworm fungus</name>
    <dbReference type="NCBI Taxonomy" id="559882"/>
    <lineage>
        <taxon>Eukaryota</taxon>
        <taxon>Fungi</taxon>
        <taxon>Dikarya</taxon>
        <taxon>Ascomycota</taxon>
        <taxon>Pezizomycotina</taxon>
        <taxon>Eurotiomycetes</taxon>
        <taxon>Eurotiomycetidae</taxon>
        <taxon>Onygenales</taxon>
        <taxon>Arthrodermataceae</taxon>
        <taxon>Trichophyton</taxon>
    </lineage>
</organism>
<gene>
    <name evidence="2" type="ORF">TEQG_08633</name>
</gene>
<dbReference type="Proteomes" id="UP000009169">
    <property type="component" value="Unassembled WGS sequence"/>
</dbReference>
<evidence type="ECO:0000313" key="2">
    <source>
        <dbReference type="EMBL" id="EGE03451.1"/>
    </source>
</evidence>
<dbReference type="OrthoDB" id="2663223at2759"/>
<evidence type="ECO:0000313" key="3">
    <source>
        <dbReference type="Proteomes" id="UP000009169"/>
    </source>
</evidence>
<dbReference type="VEuPathDB" id="FungiDB:TEQG_08633"/>
<evidence type="ECO:0000256" key="1">
    <source>
        <dbReference type="SAM" id="MobiDB-lite"/>
    </source>
</evidence>